<comment type="caution">
    <text evidence="2">The sequence shown here is derived from an EMBL/GenBank/DDBJ whole genome shotgun (WGS) entry which is preliminary data.</text>
</comment>
<evidence type="ECO:0000313" key="2">
    <source>
        <dbReference type="EMBL" id="KDB53927.1"/>
    </source>
</evidence>
<accession>A0A059KR14</accession>
<proteinExistence type="predicted"/>
<dbReference type="AlphaFoldDB" id="A0A059KR14"/>
<sequence length="232" mass="25860">MDIEARDPRHLKPHPNNSRLHPAEQLAALEASFREFGFNGLVVIDEDDVILAGHGRTTAAIRADLGEIPCKVVRGWSDDKKRAFVIADNQIADGSVWDDAMLLHELQHLAGSTEVDITQFGISLDDLLPQAGPPTTTETMRSAEQRTTAREMPADEAAYREEMADKRTPGQAPIVPMYAEHHQAFVIVCDNEIDEAWIRQRLGLNRPHQSYSDVKILTPNVITVQQLRSLLA</sequence>
<keyword evidence="3" id="KW-1185">Reference proteome</keyword>
<dbReference type="SMART" id="SM00470">
    <property type="entry name" value="ParB"/>
    <property type="match status" value="1"/>
</dbReference>
<dbReference type="CDD" id="cd16403">
    <property type="entry name" value="ParB_N_like_MT"/>
    <property type="match status" value="1"/>
</dbReference>
<evidence type="ECO:0000313" key="3">
    <source>
        <dbReference type="Proteomes" id="UP000026714"/>
    </source>
</evidence>
<dbReference type="Proteomes" id="UP000026714">
    <property type="component" value="Unassembled WGS sequence"/>
</dbReference>
<feature type="domain" description="ParB-like N-terminal" evidence="1">
    <location>
        <begin position="4"/>
        <end position="90"/>
    </location>
</feature>
<name>A0A059KR14_9BURK</name>
<dbReference type="SUPFAM" id="SSF110849">
    <property type="entry name" value="ParB/Sulfiredoxin"/>
    <property type="match status" value="1"/>
</dbReference>
<dbReference type="InterPro" id="IPR003115">
    <property type="entry name" value="ParB_N"/>
</dbReference>
<dbReference type="EMBL" id="AZRA01000010">
    <property type="protein sequence ID" value="KDB53927.1"/>
    <property type="molecule type" value="Genomic_DNA"/>
</dbReference>
<gene>
    <name evidence="2" type="ORF">X805_04810</name>
</gene>
<organism evidence="2 3">
    <name type="scientific">Sphaerotilus natans subsp. natans DSM 6575</name>
    <dbReference type="NCBI Taxonomy" id="1286631"/>
    <lineage>
        <taxon>Bacteria</taxon>
        <taxon>Pseudomonadati</taxon>
        <taxon>Pseudomonadota</taxon>
        <taxon>Betaproteobacteria</taxon>
        <taxon>Burkholderiales</taxon>
        <taxon>Sphaerotilaceae</taxon>
        <taxon>Sphaerotilus</taxon>
    </lineage>
</organism>
<protein>
    <submittedName>
        <fullName evidence="2">Parb domain-containing protein nuclease</fullName>
    </submittedName>
</protein>
<dbReference type="Gene3D" id="3.90.1530.10">
    <property type="entry name" value="Conserved hypothetical protein from pyrococcus furiosus pfu- 392566-001, ParB domain"/>
    <property type="match status" value="1"/>
</dbReference>
<dbReference type="InterPro" id="IPR036086">
    <property type="entry name" value="ParB/Sulfiredoxin_sf"/>
</dbReference>
<evidence type="ECO:0000259" key="1">
    <source>
        <dbReference type="SMART" id="SM00470"/>
    </source>
</evidence>
<reference evidence="2 3" key="1">
    <citation type="journal article" date="2014" name="FEMS Microbiol. Ecol.">
        <title>Sphaerotilus natans encrusted with nanoball-shaped Fe(III) oxide minerals formed by nitrate-reducing mixotrophic Fe(II) oxidation.</title>
        <authorList>
            <person name="Park S."/>
            <person name="Kim D.H."/>
            <person name="Lee J.H."/>
            <person name="Hur H.G."/>
        </authorList>
    </citation>
    <scope>NUCLEOTIDE SEQUENCE [LARGE SCALE GENOMIC DNA]</scope>
    <source>
        <strain evidence="2 3">DSM 6575</strain>
    </source>
</reference>
<dbReference type="RefSeq" id="WP_051631476.1">
    <property type="nucleotide sequence ID" value="NZ_AZRA01000010.1"/>
</dbReference>
<dbReference type="eggNOG" id="COG1475">
    <property type="taxonomic scope" value="Bacteria"/>
</dbReference>
<dbReference type="STRING" id="34103.SAMN05421778_11477"/>